<dbReference type="SUPFAM" id="SSF56672">
    <property type="entry name" value="DNA/RNA polymerases"/>
    <property type="match status" value="1"/>
</dbReference>
<dbReference type="Gene3D" id="3.30.420.10">
    <property type="entry name" value="Ribonuclease H-like superfamily/Ribonuclease H"/>
    <property type="match status" value="1"/>
</dbReference>
<evidence type="ECO:0000256" key="6">
    <source>
        <dbReference type="ARBA" id="ARBA00022908"/>
    </source>
</evidence>
<gene>
    <name evidence="13" type="ORF">Tco_0680614</name>
</gene>
<keyword evidence="4" id="KW-0378">Hydrolase</keyword>
<name>A0ABQ4XM53_9ASTR</name>
<dbReference type="Pfam" id="PF13976">
    <property type="entry name" value="gag_pre-integrs"/>
    <property type="match status" value="1"/>
</dbReference>
<feature type="region of interest" description="Disordered" evidence="11">
    <location>
        <begin position="327"/>
        <end position="381"/>
    </location>
</feature>
<protein>
    <submittedName>
        <fullName evidence="13">Copia protein</fullName>
    </submittedName>
</protein>
<dbReference type="InterPro" id="IPR001584">
    <property type="entry name" value="Integrase_cat-core"/>
</dbReference>
<keyword evidence="1" id="KW-0540">Nuclease</keyword>
<evidence type="ECO:0000256" key="8">
    <source>
        <dbReference type="ARBA" id="ARBA00022932"/>
    </source>
</evidence>
<dbReference type="InterPro" id="IPR057670">
    <property type="entry name" value="SH3_retrovirus"/>
</dbReference>
<keyword evidence="14" id="KW-1185">Reference proteome</keyword>
<evidence type="ECO:0000256" key="9">
    <source>
        <dbReference type="ARBA" id="ARBA00023172"/>
    </source>
</evidence>
<keyword evidence="10" id="KW-0511">Multifunctional enzyme</keyword>
<sequence>MAFASPICLMARATSTKLWLWHQRLSRLNFDTINDLPRNDLVTGLPKFKYHKEHLCPSCKEGKSKRASHPPKLVPNSKQRLHLLHMDLCGPMRIASINGKRYVLVIVDDYSRYTWVVFLRSKDEAPKEIKTFLKRINVLHQAPVIIVRTDNVTKFKNQVLQEYFKSVGISHQASSVSIATACYTQNRSIIHRQFDKTPYELINGKKPNISFLYVFGALCYPKNDREDIRKLGAKGDISFFIGYSANSCAYRVYNRQTKKIMETMNMTFNELLALAFEQSSLKPGLQSMNSGQISSGLDLPYAPSIITSQRLSEGELDLLFESMYDDQVGGQPSAAPRTVPATQAPQVLQTPTTSTTTADTAPTPTNSFSQATSIPSTSQNVDELKTQQQHGQPHLRTIADNVPNAMFDDNTFVNPFATPSTSAAESSSSQYVDPLNMHTFYQPYPYEYQWTKDYPLEQVTREPSRSVLTRNQLRTDGDMCMYALTVLVPPPDNLKPLTLKWLFKNKHDEENKVIQNKTRLVVRGYRQEEGIDFEESFAPVARMEAIRIFLAYAAHKSFTMFQMDVKTAFLHGTIDPTLFIRHFDDDILVVQVYVDDIIFGSSHPRYTQLFSDLKKSSFEISMMGEMMFFLGLQVKRIFRYLRGTVNTGLWYTKDSGFELTGFSYADYAGCKDTFKSTSSGTQFLGKKLVSWSSKKQDCTALSTAEAEYASLSAYCTQVFWMRTHLTYYGFHFNKIPIYCDSKLAIVISCNPVQHSRIKHIVVRYHFIKEHVEKGTIELYFVKADYQLADLFTKALPVDRFNYLVHRLDTLIDFYQMVLWIFLAIPQRLTNRCSSRSYKAVKVRYIRSMIQPELEGSTQEHSIR</sequence>
<dbReference type="InterPro" id="IPR025724">
    <property type="entry name" value="GAG-pre-integrase_dom"/>
</dbReference>
<keyword evidence="2" id="KW-0479">Metal-binding</keyword>
<evidence type="ECO:0000256" key="3">
    <source>
        <dbReference type="ARBA" id="ARBA00022759"/>
    </source>
</evidence>
<evidence type="ECO:0000313" key="14">
    <source>
        <dbReference type="Proteomes" id="UP001151760"/>
    </source>
</evidence>
<reference evidence="13" key="1">
    <citation type="journal article" date="2022" name="Int. J. Mol. Sci.">
        <title>Draft Genome of Tanacetum Coccineum: Genomic Comparison of Closely Related Tanacetum-Family Plants.</title>
        <authorList>
            <person name="Yamashiro T."/>
            <person name="Shiraishi A."/>
            <person name="Nakayama K."/>
            <person name="Satake H."/>
        </authorList>
    </citation>
    <scope>NUCLEOTIDE SEQUENCE</scope>
</reference>
<dbReference type="EMBL" id="BQNB010009621">
    <property type="protein sequence ID" value="GJS66050.1"/>
    <property type="molecule type" value="Genomic_DNA"/>
</dbReference>
<dbReference type="SUPFAM" id="SSF53098">
    <property type="entry name" value="Ribonuclease H-like"/>
    <property type="match status" value="1"/>
</dbReference>
<feature type="compositionally biased region" description="Polar residues" evidence="11">
    <location>
        <begin position="366"/>
        <end position="381"/>
    </location>
</feature>
<dbReference type="InterPro" id="IPR013103">
    <property type="entry name" value="RVT_2"/>
</dbReference>
<accession>A0ABQ4XM53</accession>
<evidence type="ECO:0000256" key="5">
    <source>
        <dbReference type="ARBA" id="ARBA00022842"/>
    </source>
</evidence>
<dbReference type="InterPro" id="IPR036397">
    <property type="entry name" value="RNaseH_sf"/>
</dbReference>
<evidence type="ECO:0000256" key="11">
    <source>
        <dbReference type="SAM" id="MobiDB-lite"/>
    </source>
</evidence>
<feature type="domain" description="Integrase catalytic" evidence="12">
    <location>
        <begin position="71"/>
        <end position="174"/>
    </location>
</feature>
<keyword evidence="5" id="KW-0460">Magnesium</keyword>
<dbReference type="InterPro" id="IPR039537">
    <property type="entry name" value="Retrotran_Ty1/copia-like"/>
</dbReference>
<dbReference type="Pfam" id="PF00665">
    <property type="entry name" value="rve"/>
    <property type="match status" value="1"/>
</dbReference>
<dbReference type="PANTHER" id="PTHR42648:SF11">
    <property type="entry name" value="TRANSPOSON TY4-P GAG-POL POLYPROTEIN"/>
    <property type="match status" value="1"/>
</dbReference>
<evidence type="ECO:0000256" key="7">
    <source>
        <dbReference type="ARBA" id="ARBA00022918"/>
    </source>
</evidence>
<proteinExistence type="predicted"/>
<keyword evidence="7" id="KW-0695">RNA-directed DNA polymerase</keyword>
<dbReference type="InterPro" id="IPR012337">
    <property type="entry name" value="RNaseH-like_sf"/>
</dbReference>
<evidence type="ECO:0000256" key="4">
    <source>
        <dbReference type="ARBA" id="ARBA00022801"/>
    </source>
</evidence>
<reference evidence="13" key="2">
    <citation type="submission" date="2022-01" db="EMBL/GenBank/DDBJ databases">
        <authorList>
            <person name="Yamashiro T."/>
            <person name="Shiraishi A."/>
            <person name="Satake H."/>
            <person name="Nakayama K."/>
        </authorList>
    </citation>
    <scope>NUCLEOTIDE SEQUENCE</scope>
</reference>
<dbReference type="PROSITE" id="PS50994">
    <property type="entry name" value="INTEGRASE"/>
    <property type="match status" value="1"/>
</dbReference>
<keyword evidence="3" id="KW-0255">Endonuclease</keyword>
<evidence type="ECO:0000256" key="2">
    <source>
        <dbReference type="ARBA" id="ARBA00022723"/>
    </source>
</evidence>
<keyword evidence="8" id="KW-0239">DNA-directed DNA polymerase</keyword>
<dbReference type="Pfam" id="PF07727">
    <property type="entry name" value="RVT_2"/>
    <property type="match status" value="1"/>
</dbReference>
<dbReference type="CDD" id="cd09272">
    <property type="entry name" value="RNase_HI_RT_Ty1"/>
    <property type="match status" value="1"/>
</dbReference>
<dbReference type="InterPro" id="IPR043502">
    <property type="entry name" value="DNA/RNA_pol_sf"/>
</dbReference>
<keyword evidence="6" id="KW-0229">DNA integration</keyword>
<evidence type="ECO:0000313" key="13">
    <source>
        <dbReference type="EMBL" id="GJS66050.1"/>
    </source>
</evidence>
<organism evidence="13 14">
    <name type="scientific">Tanacetum coccineum</name>
    <dbReference type="NCBI Taxonomy" id="301880"/>
    <lineage>
        <taxon>Eukaryota</taxon>
        <taxon>Viridiplantae</taxon>
        <taxon>Streptophyta</taxon>
        <taxon>Embryophyta</taxon>
        <taxon>Tracheophyta</taxon>
        <taxon>Spermatophyta</taxon>
        <taxon>Magnoliopsida</taxon>
        <taxon>eudicotyledons</taxon>
        <taxon>Gunneridae</taxon>
        <taxon>Pentapetalae</taxon>
        <taxon>asterids</taxon>
        <taxon>campanulids</taxon>
        <taxon>Asterales</taxon>
        <taxon>Asteraceae</taxon>
        <taxon>Asteroideae</taxon>
        <taxon>Anthemideae</taxon>
        <taxon>Anthemidinae</taxon>
        <taxon>Tanacetum</taxon>
    </lineage>
</organism>
<feature type="compositionally biased region" description="Low complexity" evidence="11">
    <location>
        <begin position="350"/>
        <end position="365"/>
    </location>
</feature>
<keyword evidence="8" id="KW-0548">Nucleotidyltransferase</keyword>
<evidence type="ECO:0000256" key="10">
    <source>
        <dbReference type="ARBA" id="ARBA00023268"/>
    </source>
</evidence>
<dbReference type="Proteomes" id="UP001151760">
    <property type="component" value="Unassembled WGS sequence"/>
</dbReference>
<comment type="caution">
    <text evidence="13">The sequence shown here is derived from an EMBL/GenBank/DDBJ whole genome shotgun (WGS) entry which is preliminary data.</text>
</comment>
<feature type="compositionally biased region" description="Polar residues" evidence="11">
    <location>
        <begin position="340"/>
        <end position="349"/>
    </location>
</feature>
<keyword evidence="8" id="KW-0808">Transferase</keyword>
<dbReference type="Pfam" id="PF25597">
    <property type="entry name" value="SH3_retrovirus"/>
    <property type="match status" value="1"/>
</dbReference>
<keyword evidence="9" id="KW-0233">DNA recombination</keyword>
<evidence type="ECO:0000256" key="1">
    <source>
        <dbReference type="ARBA" id="ARBA00022722"/>
    </source>
</evidence>
<evidence type="ECO:0000259" key="12">
    <source>
        <dbReference type="PROSITE" id="PS50994"/>
    </source>
</evidence>
<dbReference type="PANTHER" id="PTHR42648">
    <property type="entry name" value="TRANSPOSASE, PUTATIVE-RELATED"/>
    <property type="match status" value="1"/>
</dbReference>